<accession>A0A4Y9ZRA5</accession>
<proteinExistence type="predicted"/>
<dbReference type="Pfam" id="PF00651">
    <property type="entry name" value="BTB"/>
    <property type="match status" value="1"/>
</dbReference>
<dbReference type="Proteomes" id="UP000298061">
    <property type="component" value="Unassembled WGS sequence"/>
</dbReference>
<feature type="domain" description="BTB" evidence="1">
    <location>
        <begin position="17"/>
        <end position="87"/>
    </location>
</feature>
<dbReference type="EMBL" id="SFCI01000999">
    <property type="protein sequence ID" value="TFY77115.1"/>
    <property type="molecule type" value="Genomic_DNA"/>
</dbReference>
<dbReference type="STRING" id="135208.A0A4Y9ZRA5"/>
<gene>
    <name evidence="2" type="ORF">EWM64_g6893</name>
</gene>
<comment type="caution">
    <text evidence="2">The sequence shown here is derived from an EMBL/GenBank/DDBJ whole genome shotgun (WGS) entry which is preliminary data.</text>
</comment>
<name>A0A4Y9ZRA5_9AGAM</name>
<dbReference type="SUPFAM" id="SSF54695">
    <property type="entry name" value="POZ domain"/>
    <property type="match status" value="1"/>
</dbReference>
<protein>
    <recommendedName>
        <fullName evidence="1">BTB domain-containing protein</fullName>
    </recommendedName>
</protein>
<evidence type="ECO:0000313" key="3">
    <source>
        <dbReference type="Proteomes" id="UP000298061"/>
    </source>
</evidence>
<dbReference type="PROSITE" id="PS50097">
    <property type="entry name" value="BTB"/>
    <property type="match status" value="1"/>
</dbReference>
<evidence type="ECO:0000313" key="2">
    <source>
        <dbReference type="EMBL" id="TFY77115.1"/>
    </source>
</evidence>
<dbReference type="InterPro" id="IPR000210">
    <property type="entry name" value="BTB/POZ_dom"/>
</dbReference>
<dbReference type="AlphaFoldDB" id="A0A4Y9ZRA5"/>
<dbReference type="OrthoDB" id="3164835at2759"/>
<dbReference type="InterPro" id="IPR011333">
    <property type="entry name" value="SKP1/BTB/POZ_sf"/>
</dbReference>
<dbReference type="Gene3D" id="3.30.710.10">
    <property type="entry name" value="Potassium Channel Kv1.1, Chain A"/>
    <property type="match status" value="1"/>
</dbReference>
<evidence type="ECO:0000259" key="1">
    <source>
        <dbReference type="PROSITE" id="PS50097"/>
    </source>
</evidence>
<reference evidence="2 3" key="1">
    <citation type="submission" date="2019-02" db="EMBL/GenBank/DDBJ databases">
        <title>Genome sequencing of the rare red list fungi Hericium alpestre (H. flagellum).</title>
        <authorList>
            <person name="Buettner E."/>
            <person name="Kellner H."/>
        </authorList>
    </citation>
    <scope>NUCLEOTIDE SEQUENCE [LARGE SCALE GENOMIC DNA]</scope>
    <source>
        <strain evidence="2 3">DSM 108284</strain>
    </source>
</reference>
<dbReference type="SMART" id="SM00225">
    <property type="entry name" value="BTB"/>
    <property type="match status" value="1"/>
</dbReference>
<keyword evidence="3" id="KW-1185">Reference proteome</keyword>
<organism evidence="2 3">
    <name type="scientific">Hericium alpestre</name>
    <dbReference type="NCBI Taxonomy" id="135208"/>
    <lineage>
        <taxon>Eukaryota</taxon>
        <taxon>Fungi</taxon>
        <taxon>Dikarya</taxon>
        <taxon>Basidiomycota</taxon>
        <taxon>Agaricomycotina</taxon>
        <taxon>Agaricomycetes</taxon>
        <taxon>Russulales</taxon>
        <taxon>Hericiaceae</taxon>
        <taxon>Hericium</taxon>
    </lineage>
</organism>
<sequence length="316" mass="35510">MADITFAEPPYHQDSGGDIILLSSDDVAFCVSKFILSLASPFFETMFKLPQPKDQADEGSSPGANTVHFQEDQRALYLILRTSYPGRSPKLSDISDLHLALRLDNKYGIDALRGMAEDALNAMLHSDPVGVYALASCYQLDEFVERSAKFARKLQLDDLYSDELSSIDAKQYHALISYHRRCSVAACGVGEFSWRWLGERTSIGTIFAPTPVWVHFKTCGCYPVDSTYKLLTHEGPEYKGTHWWRRYIDLSKAALKTWPCGDAVIDEKLLSRVLADARECEKCKRNINDDPDCLKVFSVKFAAEIERVVAEVSFAP</sequence>